<proteinExistence type="predicted"/>
<keyword evidence="2" id="KW-1185">Reference proteome</keyword>
<name>A0A4C1SUJ0_EUMVA</name>
<dbReference type="OrthoDB" id="7403399at2759"/>
<sequence length="84" mass="9460">MSPFFLRQLSSSAKIDRWFSKLPTTPALSRPESGFLSGVEDGNDAATLNEARALLLHLGSKKKKRLLPLRLTRRKVLTNKHTML</sequence>
<protein>
    <submittedName>
        <fullName evidence="1">Uncharacterized protein</fullName>
    </submittedName>
</protein>
<evidence type="ECO:0000313" key="2">
    <source>
        <dbReference type="Proteomes" id="UP000299102"/>
    </source>
</evidence>
<accession>A0A4C1SUJ0</accession>
<dbReference type="AlphaFoldDB" id="A0A4C1SUJ0"/>
<evidence type="ECO:0000313" key="1">
    <source>
        <dbReference type="EMBL" id="GBP05849.1"/>
    </source>
</evidence>
<reference evidence="1 2" key="1">
    <citation type="journal article" date="2019" name="Commun. Biol.">
        <title>The bagworm genome reveals a unique fibroin gene that provides high tensile strength.</title>
        <authorList>
            <person name="Kono N."/>
            <person name="Nakamura H."/>
            <person name="Ohtoshi R."/>
            <person name="Tomita M."/>
            <person name="Numata K."/>
            <person name="Arakawa K."/>
        </authorList>
    </citation>
    <scope>NUCLEOTIDE SEQUENCE [LARGE SCALE GENOMIC DNA]</scope>
</reference>
<gene>
    <name evidence="1" type="ORF">EVAR_101480_1</name>
</gene>
<comment type="caution">
    <text evidence="1">The sequence shown here is derived from an EMBL/GenBank/DDBJ whole genome shotgun (WGS) entry which is preliminary data.</text>
</comment>
<dbReference type="Proteomes" id="UP000299102">
    <property type="component" value="Unassembled WGS sequence"/>
</dbReference>
<organism evidence="1 2">
    <name type="scientific">Eumeta variegata</name>
    <name type="common">Bagworm moth</name>
    <name type="synonym">Eumeta japonica</name>
    <dbReference type="NCBI Taxonomy" id="151549"/>
    <lineage>
        <taxon>Eukaryota</taxon>
        <taxon>Metazoa</taxon>
        <taxon>Ecdysozoa</taxon>
        <taxon>Arthropoda</taxon>
        <taxon>Hexapoda</taxon>
        <taxon>Insecta</taxon>
        <taxon>Pterygota</taxon>
        <taxon>Neoptera</taxon>
        <taxon>Endopterygota</taxon>
        <taxon>Lepidoptera</taxon>
        <taxon>Glossata</taxon>
        <taxon>Ditrysia</taxon>
        <taxon>Tineoidea</taxon>
        <taxon>Psychidae</taxon>
        <taxon>Oiketicinae</taxon>
        <taxon>Eumeta</taxon>
    </lineage>
</organism>
<dbReference type="EMBL" id="BGZK01003954">
    <property type="protein sequence ID" value="GBP05849.1"/>
    <property type="molecule type" value="Genomic_DNA"/>
</dbReference>